<keyword evidence="2" id="KW-1003">Cell membrane</keyword>
<sequence>MYQTPARRIAKNTLMLYFRQILIMLVSLYTVREVLNVLGAEDYGIYNVVAGVVTMFGFLSGAMATASQRYFSFEMGRGDISETEKTAALIKIFGVTLTIYALIVLIIVFLAETAGLWFVCNKLIIPAERLTAAKWIYQFAVLSFVITMMTTPYMAAIIAHENMNVYAYVSIAEAVLKLIVVFILQALPYDKLIVYGVLLFVVTFITTLLYRIYCRYHYRECGATDTCSSASCTRRTKIRNKTFHTGFMWDRQLYTEMIRFIGWNFFGSFAWIIKSQGISILLNTQFGPIVNASRGIALQVRQATQVFSQNFSTAVKPQITKLYASFDYPIFFSFLFRSCKMTFFLMLIVVIPLYMNMNQVLALWLGVVPEYVVPFSKLLLLESLAESISLPLMTANQATGRIKTYQLTLSIISFFNLPISFAALKMGFAPQSVFAIGAILEILISFARMVFLICIQKGSFTLCLKKLTLPCVAVTAICFTAGIFFPFHAEDIKSLIVFAVLEMVFVAFTVFIVGLDTYEKKLFIESIKNKCMKKH</sequence>
<dbReference type="PANTHER" id="PTHR30250:SF26">
    <property type="entry name" value="PSMA PROTEIN"/>
    <property type="match status" value="1"/>
</dbReference>
<dbReference type="InterPro" id="IPR050833">
    <property type="entry name" value="Poly_Biosynth_Transport"/>
</dbReference>
<evidence type="ECO:0000256" key="3">
    <source>
        <dbReference type="ARBA" id="ARBA00022692"/>
    </source>
</evidence>
<dbReference type="InterPro" id="IPR002797">
    <property type="entry name" value="Polysacc_synth"/>
</dbReference>
<dbReference type="eggNOG" id="COG2244">
    <property type="taxonomic scope" value="Bacteria"/>
</dbReference>
<dbReference type="AlphaFoldDB" id="F4LNN6"/>
<feature type="transmembrane region" description="Helical" evidence="6">
    <location>
        <begin position="135"/>
        <end position="158"/>
    </location>
</feature>
<keyword evidence="8" id="KW-1185">Reference proteome</keyword>
<protein>
    <submittedName>
        <fullName evidence="7">Polysaccharide biosynthesis protein</fullName>
    </submittedName>
</protein>
<dbReference type="GO" id="GO:0005886">
    <property type="term" value="C:plasma membrane"/>
    <property type="evidence" value="ECO:0007669"/>
    <property type="project" value="UniProtKB-SubCell"/>
</dbReference>
<evidence type="ECO:0000256" key="5">
    <source>
        <dbReference type="ARBA" id="ARBA00023136"/>
    </source>
</evidence>
<feature type="transmembrane region" description="Helical" evidence="6">
    <location>
        <begin position="12"/>
        <end position="31"/>
    </location>
</feature>
<dbReference type="KEGG" id="tbe:Trebr_0446"/>
<proteinExistence type="predicted"/>
<evidence type="ECO:0000256" key="6">
    <source>
        <dbReference type="SAM" id="Phobius"/>
    </source>
</evidence>
<evidence type="ECO:0000256" key="2">
    <source>
        <dbReference type="ARBA" id="ARBA00022475"/>
    </source>
</evidence>
<evidence type="ECO:0000313" key="8">
    <source>
        <dbReference type="Proteomes" id="UP000006546"/>
    </source>
</evidence>
<feature type="transmembrane region" description="Helical" evidence="6">
    <location>
        <begin position="192"/>
        <end position="210"/>
    </location>
</feature>
<feature type="transmembrane region" description="Helical" evidence="6">
    <location>
        <begin position="495"/>
        <end position="515"/>
    </location>
</feature>
<dbReference type="EMBL" id="CP002696">
    <property type="protein sequence ID" value="AEE15890.1"/>
    <property type="molecule type" value="Genomic_DNA"/>
</dbReference>
<feature type="transmembrane region" description="Helical" evidence="6">
    <location>
        <begin position="165"/>
        <end position="186"/>
    </location>
</feature>
<feature type="transmembrane region" description="Helical" evidence="6">
    <location>
        <begin position="88"/>
        <end position="111"/>
    </location>
</feature>
<dbReference type="STRING" id="906968.Trebr_0446"/>
<evidence type="ECO:0000256" key="4">
    <source>
        <dbReference type="ARBA" id="ARBA00022989"/>
    </source>
</evidence>
<feature type="transmembrane region" description="Helical" evidence="6">
    <location>
        <begin position="407"/>
        <end position="428"/>
    </location>
</feature>
<dbReference type="Proteomes" id="UP000006546">
    <property type="component" value="Chromosome"/>
</dbReference>
<organism evidence="7 8">
    <name type="scientific">Treponema brennaborense (strain DSM 12168 / CIP 105900 / DD5/3)</name>
    <dbReference type="NCBI Taxonomy" id="906968"/>
    <lineage>
        <taxon>Bacteria</taxon>
        <taxon>Pseudomonadati</taxon>
        <taxon>Spirochaetota</taxon>
        <taxon>Spirochaetia</taxon>
        <taxon>Spirochaetales</taxon>
        <taxon>Treponemataceae</taxon>
        <taxon>Treponema</taxon>
    </lineage>
</organism>
<comment type="subcellular location">
    <subcellularLocation>
        <location evidence="1">Cell membrane</location>
        <topology evidence="1">Multi-pass membrane protein</topology>
    </subcellularLocation>
</comment>
<evidence type="ECO:0000256" key="1">
    <source>
        <dbReference type="ARBA" id="ARBA00004651"/>
    </source>
</evidence>
<feature type="transmembrane region" description="Helical" evidence="6">
    <location>
        <begin position="467"/>
        <end position="489"/>
    </location>
</feature>
<name>F4LNN6_TREBD</name>
<feature type="transmembrane region" description="Helical" evidence="6">
    <location>
        <begin position="434"/>
        <end position="455"/>
    </location>
</feature>
<dbReference type="PANTHER" id="PTHR30250">
    <property type="entry name" value="PST FAMILY PREDICTED COLANIC ACID TRANSPORTER"/>
    <property type="match status" value="1"/>
</dbReference>
<feature type="transmembrane region" description="Helical" evidence="6">
    <location>
        <begin position="43"/>
        <end position="67"/>
    </location>
</feature>
<accession>F4LNN6</accession>
<dbReference type="Pfam" id="PF01943">
    <property type="entry name" value="Polysacc_synt"/>
    <property type="match status" value="1"/>
</dbReference>
<keyword evidence="3 6" id="KW-0812">Transmembrane</keyword>
<evidence type="ECO:0000313" key="7">
    <source>
        <dbReference type="EMBL" id="AEE15890.1"/>
    </source>
</evidence>
<keyword evidence="4 6" id="KW-1133">Transmembrane helix</keyword>
<dbReference type="HOGENOM" id="CLU_040798_1_0_12"/>
<reference evidence="8" key="1">
    <citation type="submission" date="2011-04" db="EMBL/GenBank/DDBJ databases">
        <title>The complete genome of Treponema brennaborense DSM 12168.</title>
        <authorList>
            <person name="Lucas S."/>
            <person name="Han J."/>
            <person name="Lapidus A."/>
            <person name="Bruce D."/>
            <person name="Goodwin L."/>
            <person name="Pitluck S."/>
            <person name="Peters L."/>
            <person name="Kyrpides N."/>
            <person name="Mavromatis K."/>
            <person name="Ivanova N."/>
            <person name="Mikhailova N."/>
            <person name="Pagani I."/>
            <person name="Teshima H."/>
            <person name="Detter J.C."/>
            <person name="Tapia R."/>
            <person name="Han C."/>
            <person name="Land M."/>
            <person name="Hauser L."/>
            <person name="Markowitz V."/>
            <person name="Cheng J.-F."/>
            <person name="Hugenholtz P."/>
            <person name="Woyke T."/>
            <person name="Wu D."/>
            <person name="Gronow S."/>
            <person name="Wellnitz S."/>
            <person name="Brambilla E."/>
            <person name="Klenk H.-P."/>
            <person name="Eisen J.A."/>
        </authorList>
    </citation>
    <scope>NUCLEOTIDE SEQUENCE [LARGE SCALE GENOMIC DNA]</scope>
    <source>
        <strain evidence="8">DSM 12168 / CIP 105900 / DD5/3</strain>
    </source>
</reference>
<keyword evidence="5 6" id="KW-0472">Membrane</keyword>
<gene>
    <name evidence="7" type="ordered locus">Trebr_0446</name>
</gene>